<dbReference type="EMBL" id="CP032382">
    <property type="protein sequence ID" value="AYB31233.1"/>
    <property type="molecule type" value="Genomic_DNA"/>
</dbReference>
<name>A0A385SHM6_9BACT</name>
<evidence type="ECO:0000313" key="2">
    <source>
        <dbReference type="EMBL" id="AYB31233.1"/>
    </source>
</evidence>
<dbReference type="InterPro" id="IPR002491">
    <property type="entry name" value="ABC_transptr_periplasmic_BD"/>
</dbReference>
<dbReference type="Pfam" id="PF01497">
    <property type="entry name" value="Peripla_BP_2"/>
    <property type="match status" value="1"/>
</dbReference>
<feature type="domain" description="Fe/B12 periplasmic-binding" evidence="1">
    <location>
        <begin position="93"/>
        <end position="365"/>
    </location>
</feature>
<proteinExistence type="predicted"/>
<dbReference type="PROSITE" id="PS50983">
    <property type="entry name" value="FE_B12_PBP"/>
    <property type="match status" value="1"/>
</dbReference>
<accession>A0A385SHM6</accession>
<reference evidence="3" key="1">
    <citation type="submission" date="2018-09" db="EMBL/GenBank/DDBJ databases">
        <title>Chryseolinea sp. KIS68-18 isolated from soil.</title>
        <authorList>
            <person name="Weon H.-Y."/>
            <person name="Kwon S.-W."/>
            <person name="Lee S.A."/>
        </authorList>
    </citation>
    <scope>NUCLEOTIDE SEQUENCE [LARGE SCALE GENOMIC DNA]</scope>
    <source>
        <strain evidence="3">KIS68-18</strain>
    </source>
</reference>
<keyword evidence="3" id="KW-1185">Reference proteome</keyword>
<dbReference type="OrthoDB" id="9812528at2"/>
<dbReference type="Proteomes" id="UP000266183">
    <property type="component" value="Chromosome"/>
</dbReference>
<dbReference type="CDD" id="cd01141">
    <property type="entry name" value="TroA_d"/>
    <property type="match status" value="1"/>
</dbReference>
<dbReference type="AlphaFoldDB" id="A0A385SHM6"/>
<dbReference type="SUPFAM" id="SSF53807">
    <property type="entry name" value="Helical backbone' metal receptor"/>
    <property type="match status" value="1"/>
</dbReference>
<dbReference type="KEGG" id="chk:D4L85_11870"/>
<protein>
    <submittedName>
        <fullName evidence="2">Vitamin B12-transporter protein BtuF</fullName>
    </submittedName>
</protein>
<dbReference type="Gene3D" id="3.40.50.1980">
    <property type="entry name" value="Nitrogenase molybdenum iron protein domain"/>
    <property type="match status" value="2"/>
</dbReference>
<dbReference type="PROSITE" id="PS51257">
    <property type="entry name" value="PROKAR_LIPOPROTEIN"/>
    <property type="match status" value="1"/>
</dbReference>
<organism evidence="2 3">
    <name type="scientific">Chryseolinea soli</name>
    <dbReference type="NCBI Taxonomy" id="2321403"/>
    <lineage>
        <taxon>Bacteria</taxon>
        <taxon>Pseudomonadati</taxon>
        <taxon>Bacteroidota</taxon>
        <taxon>Cytophagia</taxon>
        <taxon>Cytophagales</taxon>
        <taxon>Fulvivirgaceae</taxon>
        <taxon>Chryseolinea</taxon>
    </lineage>
</organism>
<gene>
    <name evidence="2" type="ORF">D4L85_11870</name>
</gene>
<evidence type="ECO:0000259" key="1">
    <source>
        <dbReference type="PROSITE" id="PS50983"/>
    </source>
</evidence>
<evidence type="ECO:0000313" key="3">
    <source>
        <dbReference type="Proteomes" id="UP000266183"/>
    </source>
</evidence>
<sequence>MRSTFILIPFLLLVACSTRKTETPPAPISTSSATTLHYAEGFTVRYEGHVKHVEVTQPFQGATSGYKYLLVPRNENIPAHADDEKVIRIPLQSIVCTATTHIPLLDYLNESDKLTGFPTTDYISSEKMRQRIDAGKIQELGVDQGMNLERLAVLKPDMVMGYSMNSDYGQFKKMEELGVPVVLNAEYLEKHPLGRAEWIKFMALFFDKEKLADSVFRTIEQSYLETKAMADRATSRPSVLSGVVYSDAWFLPGGKNYASTILNDAGCDYLWKDDPSSGWLQLSFESVYEKAHDADLWIGLGSYTSLREIAAADRRYAKFESFVQKKVYNYDARKGAKGGSEYLELGYLRPDIILKDLVKIAHPELEPGYALFFYRALE</sequence>
<dbReference type="RefSeq" id="WP_119754511.1">
    <property type="nucleotide sequence ID" value="NZ_CP032382.1"/>
</dbReference>
<dbReference type="PANTHER" id="PTHR30535:SF34">
    <property type="entry name" value="MOLYBDATE-BINDING PROTEIN MOLA"/>
    <property type="match status" value="1"/>
</dbReference>
<dbReference type="GO" id="GO:0071281">
    <property type="term" value="P:cellular response to iron ion"/>
    <property type="evidence" value="ECO:0007669"/>
    <property type="project" value="TreeGrafter"/>
</dbReference>
<dbReference type="InterPro" id="IPR050902">
    <property type="entry name" value="ABC_Transporter_SBP"/>
</dbReference>
<dbReference type="PANTHER" id="PTHR30535">
    <property type="entry name" value="VITAMIN B12-BINDING PROTEIN"/>
    <property type="match status" value="1"/>
</dbReference>